<feature type="compositionally biased region" description="Basic and acidic residues" evidence="1">
    <location>
        <begin position="8"/>
        <end position="25"/>
    </location>
</feature>
<comment type="caution">
    <text evidence="2">The sequence shown here is derived from an EMBL/GenBank/DDBJ whole genome shotgun (WGS) entry which is preliminary data.</text>
</comment>
<feature type="compositionally biased region" description="Basic and acidic residues" evidence="1">
    <location>
        <begin position="175"/>
        <end position="191"/>
    </location>
</feature>
<sequence length="191" mass="20584">MPGPEITDSEKDTVPREDIAKKVPEDESTGSGSGVSGILNSAKNAVGLNQGQLHQGKSLVSEADSYEDVQKAPKHEQSGGKEEKEKQPEEEANDSKDVSAEAKAKAKETEDKVTSHNKQQGINKNDDRDLIDVAIDSDGAIGKENAHKGVSIQEEDGDDDGKPNDNVQKVPMDFYRNESEFVKTGGKHGEL</sequence>
<organism evidence="2 3">
    <name type="scientific">Cerrena zonata</name>
    <dbReference type="NCBI Taxonomy" id="2478898"/>
    <lineage>
        <taxon>Eukaryota</taxon>
        <taxon>Fungi</taxon>
        <taxon>Dikarya</taxon>
        <taxon>Basidiomycota</taxon>
        <taxon>Agaricomycotina</taxon>
        <taxon>Agaricomycetes</taxon>
        <taxon>Polyporales</taxon>
        <taxon>Cerrenaceae</taxon>
        <taxon>Cerrena</taxon>
    </lineage>
</organism>
<keyword evidence="3" id="KW-1185">Reference proteome</keyword>
<accession>A0AAW0G0K0</accession>
<feature type="region of interest" description="Disordered" evidence="1">
    <location>
        <begin position="1"/>
        <end position="191"/>
    </location>
</feature>
<name>A0AAW0G0K0_9APHY</name>
<feature type="compositionally biased region" description="Polar residues" evidence="1">
    <location>
        <begin position="38"/>
        <end position="55"/>
    </location>
</feature>
<evidence type="ECO:0000256" key="1">
    <source>
        <dbReference type="SAM" id="MobiDB-lite"/>
    </source>
</evidence>
<feature type="compositionally biased region" description="Basic and acidic residues" evidence="1">
    <location>
        <begin position="68"/>
        <end position="114"/>
    </location>
</feature>
<dbReference type="EMBL" id="JASBNA010000023">
    <property type="protein sequence ID" value="KAK7684889.1"/>
    <property type="molecule type" value="Genomic_DNA"/>
</dbReference>
<evidence type="ECO:0000313" key="2">
    <source>
        <dbReference type="EMBL" id="KAK7684889.1"/>
    </source>
</evidence>
<evidence type="ECO:0000313" key="3">
    <source>
        <dbReference type="Proteomes" id="UP001385951"/>
    </source>
</evidence>
<dbReference type="Proteomes" id="UP001385951">
    <property type="component" value="Unassembled WGS sequence"/>
</dbReference>
<dbReference type="AlphaFoldDB" id="A0AAW0G0K0"/>
<proteinExistence type="predicted"/>
<gene>
    <name evidence="2" type="ORF">QCA50_012138</name>
</gene>
<protein>
    <submittedName>
        <fullName evidence="2">Uncharacterized protein</fullName>
    </submittedName>
</protein>
<reference evidence="2 3" key="1">
    <citation type="submission" date="2022-09" db="EMBL/GenBank/DDBJ databases">
        <authorList>
            <person name="Palmer J.M."/>
        </authorList>
    </citation>
    <scope>NUCLEOTIDE SEQUENCE [LARGE SCALE GENOMIC DNA]</scope>
    <source>
        <strain evidence="2 3">DSM 7382</strain>
    </source>
</reference>